<dbReference type="InterPro" id="IPR001173">
    <property type="entry name" value="Glyco_trans_2-like"/>
</dbReference>
<name>A0A2U9IJT0_9CREN</name>
<dbReference type="OrthoDB" id="46222at2157"/>
<dbReference type="InterPro" id="IPR029044">
    <property type="entry name" value="Nucleotide-diphossugar_trans"/>
</dbReference>
<dbReference type="RefSeq" id="WP_110379135.1">
    <property type="nucleotide sequence ID" value="NZ_CP029288.2"/>
</dbReference>
<dbReference type="EMBL" id="CP029288">
    <property type="protein sequence ID" value="AWR96245.1"/>
    <property type="molecule type" value="Genomic_DNA"/>
</dbReference>
<dbReference type="Pfam" id="PF00535">
    <property type="entry name" value="Glycos_transf_2"/>
    <property type="match status" value="1"/>
</dbReference>
<accession>A0A2U9IJT0</accession>
<keyword evidence="2" id="KW-0808">Transferase</keyword>
<sequence length="265" mass="31128">MISIEIPVLHGKYLRHVLESIRTQTYQNYEVIIVNSGSDELSDIISEYGFKEIKEKVKLLYARYLAHKHSKGEYALLLDETRYLDKRTLEILSTTNHDSVIVGEREVGNTIWVRASQLDKDNILYCNTPDEIKGFALARYIRSDLLDQAFENLLNNLKDKFYEIIFPDHELIYYELKKLTKDVYILYDTLINHYGDATLSEIFEKYYRYGKSINLLKETPYSNFLSIRRKKRRICKGGLKERILLYVLYAARGIPFVLGMRIGNV</sequence>
<organism evidence="2 3">
    <name type="scientific">Acidianus sulfidivorans JP7</name>
    <dbReference type="NCBI Taxonomy" id="619593"/>
    <lineage>
        <taxon>Archaea</taxon>
        <taxon>Thermoproteota</taxon>
        <taxon>Thermoprotei</taxon>
        <taxon>Sulfolobales</taxon>
        <taxon>Sulfolobaceae</taxon>
        <taxon>Acidianus</taxon>
    </lineage>
</organism>
<evidence type="ECO:0000313" key="3">
    <source>
        <dbReference type="Proteomes" id="UP000248410"/>
    </source>
</evidence>
<evidence type="ECO:0000313" key="2">
    <source>
        <dbReference type="EMBL" id="AWR96245.1"/>
    </source>
</evidence>
<dbReference type="SUPFAM" id="SSF53448">
    <property type="entry name" value="Nucleotide-diphospho-sugar transferases"/>
    <property type="match status" value="1"/>
</dbReference>
<dbReference type="AlphaFoldDB" id="A0A2U9IJT0"/>
<evidence type="ECO:0000259" key="1">
    <source>
        <dbReference type="Pfam" id="PF00535"/>
    </source>
</evidence>
<dbReference type="KEGG" id="asul:DFR86_00925"/>
<dbReference type="PANTHER" id="PTHR22916">
    <property type="entry name" value="GLYCOSYLTRANSFERASE"/>
    <property type="match status" value="1"/>
</dbReference>
<dbReference type="PANTHER" id="PTHR22916:SF3">
    <property type="entry name" value="UDP-GLCNAC:BETAGAL BETA-1,3-N-ACETYLGLUCOSAMINYLTRANSFERASE-LIKE PROTEIN 1"/>
    <property type="match status" value="1"/>
</dbReference>
<dbReference type="CDD" id="cd00761">
    <property type="entry name" value="Glyco_tranf_GTA_type"/>
    <property type="match status" value="1"/>
</dbReference>
<reference evidence="2 3" key="1">
    <citation type="submission" date="2018-05" db="EMBL/GenBank/DDBJ databases">
        <title>Complete Genome Sequences of Extremely Thermoacidophilic, Metal-Mobilizing Type-Strain Members of the Archaeal Family Sulfolobaceae: Acidianus brierleyi DSM-1651T, Acidianus sulfidivorans DSM-18786T, Metallosphaera hakonensis DSM-7519T, and Metallosphaera prunae DSM-10039T.</title>
        <authorList>
            <person name="Counts J.A."/>
            <person name="Kelly R.M."/>
        </authorList>
    </citation>
    <scope>NUCLEOTIDE SEQUENCE [LARGE SCALE GENOMIC DNA]</scope>
    <source>
        <strain evidence="2 3">JP7</strain>
    </source>
</reference>
<keyword evidence="3" id="KW-1185">Reference proteome</keyword>
<dbReference type="GO" id="GO:0016758">
    <property type="term" value="F:hexosyltransferase activity"/>
    <property type="evidence" value="ECO:0007669"/>
    <property type="project" value="UniProtKB-ARBA"/>
</dbReference>
<dbReference type="Proteomes" id="UP000248410">
    <property type="component" value="Chromosome"/>
</dbReference>
<feature type="domain" description="Glycosyltransferase 2-like" evidence="1">
    <location>
        <begin position="11"/>
        <end position="90"/>
    </location>
</feature>
<protein>
    <submittedName>
        <fullName evidence="2">Glycosyl transferase family 2</fullName>
    </submittedName>
</protein>
<dbReference type="Gene3D" id="3.90.550.10">
    <property type="entry name" value="Spore Coat Polysaccharide Biosynthesis Protein SpsA, Chain A"/>
    <property type="match status" value="1"/>
</dbReference>
<dbReference type="GeneID" id="36836488"/>
<gene>
    <name evidence="2" type="ORF">DFR86_00925</name>
</gene>
<proteinExistence type="predicted"/>